<dbReference type="PANTHER" id="PTHR36206">
    <property type="entry name" value="ASPERCRYPTIN BIOSYNTHESIS CLUSTER-SPECIFIC TRANSCRIPTION REGULATOR ATNN-RELATED"/>
    <property type="match status" value="1"/>
</dbReference>
<name>A0A9N9U1Q8_9HYPO</name>
<dbReference type="EMBL" id="CABFNO020001255">
    <property type="protein sequence ID" value="CAG9975128.1"/>
    <property type="molecule type" value="Genomic_DNA"/>
</dbReference>
<feature type="region of interest" description="Disordered" evidence="7">
    <location>
        <begin position="217"/>
        <end position="241"/>
    </location>
</feature>
<dbReference type="Proteomes" id="UP000754883">
    <property type="component" value="Unassembled WGS sequence"/>
</dbReference>
<evidence type="ECO:0000256" key="1">
    <source>
        <dbReference type="ARBA" id="ARBA00022723"/>
    </source>
</evidence>
<organism evidence="8 9">
    <name type="scientific">Clonostachys byssicola</name>
    <dbReference type="NCBI Taxonomy" id="160290"/>
    <lineage>
        <taxon>Eukaryota</taxon>
        <taxon>Fungi</taxon>
        <taxon>Dikarya</taxon>
        <taxon>Ascomycota</taxon>
        <taxon>Pezizomycotina</taxon>
        <taxon>Sordariomycetes</taxon>
        <taxon>Hypocreomycetidae</taxon>
        <taxon>Hypocreales</taxon>
        <taxon>Bionectriaceae</taxon>
        <taxon>Clonostachys</taxon>
    </lineage>
</organism>
<protein>
    <recommendedName>
        <fullName evidence="10">C6 zinc finger domain protein</fullName>
    </recommendedName>
</protein>
<keyword evidence="5" id="KW-0804">Transcription</keyword>
<keyword evidence="2" id="KW-0862">Zinc</keyword>
<keyword evidence="3" id="KW-0805">Transcription regulation</keyword>
<evidence type="ECO:0000256" key="4">
    <source>
        <dbReference type="ARBA" id="ARBA00023125"/>
    </source>
</evidence>
<keyword evidence="6" id="KW-0539">Nucleus</keyword>
<dbReference type="OrthoDB" id="2593732at2759"/>
<evidence type="ECO:0000256" key="6">
    <source>
        <dbReference type="ARBA" id="ARBA00023242"/>
    </source>
</evidence>
<keyword evidence="9" id="KW-1185">Reference proteome</keyword>
<dbReference type="AlphaFoldDB" id="A0A9N9U1Q8"/>
<keyword evidence="1" id="KW-0479">Metal-binding</keyword>
<dbReference type="InterPro" id="IPR052360">
    <property type="entry name" value="Transcr_Regulatory_Proteins"/>
</dbReference>
<dbReference type="GO" id="GO:0003677">
    <property type="term" value="F:DNA binding"/>
    <property type="evidence" value="ECO:0007669"/>
    <property type="project" value="UniProtKB-KW"/>
</dbReference>
<evidence type="ECO:0000313" key="8">
    <source>
        <dbReference type="EMBL" id="CAG9975128.1"/>
    </source>
</evidence>
<evidence type="ECO:0000313" key="9">
    <source>
        <dbReference type="Proteomes" id="UP000754883"/>
    </source>
</evidence>
<evidence type="ECO:0000256" key="7">
    <source>
        <dbReference type="SAM" id="MobiDB-lite"/>
    </source>
</evidence>
<evidence type="ECO:0000256" key="3">
    <source>
        <dbReference type="ARBA" id="ARBA00023015"/>
    </source>
</evidence>
<feature type="compositionally biased region" description="Polar residues" evidence="7">
    <location>
        <begin position="228"/>
        <end position="241"/>
    </location>
</feature>
<evidence type="ECO:0000256" key="2">
    <source>
        <dbReference type="ARBA" id="ARBA00022833"/>
    </source>
</evidence>
<sequence length="529" mass="59666">MRGYAATSGSLSVIAVEATAANGRPANNIATDTRLLIPRRNPRELAVDQFISIIAPTFAGPFDTEFWSREIPRFCLQDDAVFHAVMALSALCRDYKFDRDHPVETNVFALQQANLAIQQLTQPHSNHTESQWRILTTCILFICISLVDRRFEQARMHFKHGFKIYQQLEEAGQKRAKPYPGKRDLVLRSCPVTLSSVQAVLAGFQVRDRSLLEIGDAAGGTAPKPPGNTKSSLSLSYSGPNQDSIPEEGLAIESIRLAMCASESLMFELVLFTYKHAEDLKNLFLSRRVQLPSITRKQRPYTNCYSEIQHTMAAFEQWASLSSDEANWGPVVRHQIRKGLKYIQLYQLASSLLLNTDPDTPNPVSRFRKLPELCSTIVDLMEEVLDMEAHGYGRGNGEYILPRLGLTNPIRTLVQFGFGYDTRRRAISLLRRPRLEGFWDTLMSASILEAILDREMEGSKLDQSTPDAQERIPILKGTGVEEVDNGTYPLYRVFVTSFQFLGERSAVASLRLWQEYIDGVPGQEKIITW</sequence>
<reference evidence="8" key="1">
    <citation type="submission" date="2021-10" db="EMBL/GenBank/DDBJ databases">
        <authorList>
            <person name="Piombo E."/>
        </authorList>
    </citation>
    <scope>NUCLEOTIDE SEQUENCE</scope>
</reference>
<evidence type="ECO:0000256" key="5">
    <source>
        <dbReference type="ARBA" id="ARBA00023163"/>
    </source>
</evidence>
<gene>
    <name evidence="8" type="ORF">CBYS24578_00015501</name>
</gene>
<keyword evidence="4" id="KW-0238">DNA-binding</keyword>
<dbReference type="GO" id="GO:0046872">
    <property type="term" value="F:metal ion binding"/>
    <property type="evidence" value="ECO:0007669"/>
    <property type="project" value="UniProtKB-KW"/>
</dbReference>
<comment type="caution">
    <text evidence="8">The sequence shown here is derived from an EMBL/GenBank/DDBJ whole genome shotgun (WGS) entry which is preliminary data.</text>
</comment>
<dbReference type="PANTHER" id="PTHR36206:SF13">
    <property type="entry name" value="TRANSCRIPTIONAL REGULATORY PROTEIN MOC3"/>
    <property type="match status" value="1"/>
</dbReference>
<accession>A0A9N9U1Q8</accession>
<proteinExistence type="predicted"/>
<evidence type="ECO:0008006" key="10">
    <source>
        <dbReference type="Google" id="ProtNLM"/>
    </source>
</evidence>